<feature type="non-terminal residue" evidence="1">
    <location>
        <position position="1"/>
    </location>
</feature>
<keyword evidence="2" id="KW-1185">Reference proteome</keyword>
<evidence type="ECO:0000313" key="1">
    <source>
        <dbReference type="EMBL" id="KAF9950508.1"/>
    </source>
</evidence>
<evidence type="ECO:0000313" key="2">
    <source>
        <dbReference type="Proteomes" id="UP000738359"/>
    </source>
</evidence>
<sequence length="100" mass="10606">VLASVQAACGGGTISKDEADDLISALVRIGKNGAMKGKVLSLCSGKMCVACWDERHTELELREDCPNAGVAIAQDVGKGSSVWCDYPGLKGLQMVNYFRK</sequence>
<proteinExistence type="predicted"/>
<comment type="caution">
    <text evidence="1">The sequence shown here is derived from an EMBL/GenBank/DDBJ whole genome shotgun (WGS) entry which is preliminary data.</text>
</comment>
<gene>
    <name evidence="1" type="ORF">BGZ70_001334</name>
</gene>
<dbReference type="OrthoDB" id="2339460at2759"/>
<accession>A0A9P6IW92</accession>
<name>A0A9P6IW92_MORAP</name>
<protein>
    <submittedName>
        <fullName evidence="1">Uncharacterized protein</fullName>
    </submittedName>
</protein>
<reference evidence="1" key="1">
    <citation type="journal article" date="2020" name="Fungal Divers.">
        <title>Resolving the Mortierellaceae phylogeny through synthesis of multi-gene phylogenetics and phylogenomics.</title>
        <authorList>
            <person name="Vandepol N."/>
            <person name="Liber J."/>
            <person name="Desiro A."/>
            <person name="Na H."/>
            <person name="Kennedy M."/>
            <person name="Barry K."/>
            <person name="Grigoriev I.V."/>
            <person name="Miller A.N."/>
            <person name="O'Donnell K."/>
            <person name="Stajich J.E."/>
            <person name="Bonito G."/>
        </authorList>
    </citation>
    <scope>NUCLEOTIDE SEQUENCE</scope>
    <source>
        <strain evidence="1">CK1249</strain>
    </source>
</reference>
<organism evidence="1 2">
    <name type="scientific">Mortierella alpina</name>
    <name type="common">Oleaginous fungus</name>
    <name type="synonym">Mortierella renispora</name>
    <dbReference type="NCBI Taxonomy" id="64518"/>
    <lineage>
        <taxon>Eukaryota</taxon>
        <taxon>Fungi</taxon>
        <taxon>Fungi incertae sedis</taxon>
        <taxon>Mucoromycota</taxon>
        <taxon>Mortierellomycotina</taxon>
        <taxon>Mortierellomycetes</taxon>
        <taxon>Mortierellales</taxon>
        <taxon>Mortierellaceae</taxon>
        <taxon>Mortierella</taxon>
    </lineage>
</organism>
<dbReference type="AlphaFoldDB" id="A0A9P6IW92"/>
<dbReference type="Proteomes" id="UP000738359">
    <property type="component" value="Unassembled WGS sequence"/>
</dbReference>
<dbReference type="EMBL" id="JAAAHY010001295">
    <property type="protein sequence ID" value="KAF9950508.1"/>
    <property type="molecule type" value="Genomic_DNA"/>
</dbReference>